<sequence length="306" mass="34464">MRNCGVRGNVAAKRRRLDPAGLSYFCGLHYRRNSILPTRSLDRVAPKKHLGQHFLADLNISRRIAESLRLPEGVRHVLEVGPGMGVLTQFLLERTADYETTVVEIDRESVAYLKVHFPGLQGRILEADFLKMDLGKQFDGAPLSVIGNFPYNISSQIYFRILAHRQQVRESVGMIQKEVAERIAAGPGSKTYGILSVLVQAWYDVELLFLVPPHVFIPPPKVQSAVLRLTRNKVEKLDCDEVLFFRVVKQAFATRRKTLRNCMKMFGLSAEVTADPLFDKRAEQLSVADFVGLTQLVSAQMQSANQ</sequence>
<name>A0A7L4ZTH4_9BACT</name>
<dbReference type="Pfam" id="PF00398">
    <property type="entry name" value="RrnaAD"/>
    <property type="match status" value="1"/>
</dbReference>
<feature type="binding site" evidence="1">
    <location>
        <position position="53"/>
    </location>
    <ligand>
        <name>S-adenosyl-L-methionine</name>
        <dbReference type="ChEBI" id="CHEBI:59789"/>
    </ligand>
</feature>
<comment type="caution">
    <text evidence="2">The sequence shown here is derived from an EMBL/GenBank/DDBJ whole genome shotgun (WGS) entry which is preliminary data.</text>
</comment>
<dbReference type="InterPro" id="IPR023165">
    <property type="entry name" value="rRNA_Ade_diMease-like_C"/>
</dbReference>
<feature type="binding site" evidence="1">
    <location>
        <position position="55"/>
    </location>
    <ligand>
        <name>S-adenosyl-L-methionine</name>
        <dbReference type="ChEBI" id="CHEBI:59789"/>
    </ligand>
</feature>
<feature type="binding site" evidence="1">
    <location>
        <position position="81"/>
    </location>
    <ligand>
        <name>S-adenosyl-L-methionine</name>
        <dbReference type="ChEBI" id="CHEBI:59789"/>
    </ligand>
</feature>
<organism evidence="2 3">
    <name type="scientific">Hymenobacter busanensis</name>
    <dbReference type="NCBI Taxonomy" id="2607656"/>
    <lineage>
        <taxon>Bacteria</taxon>
        <taxon>Pseudomonadati</taxon>
        <taxon>Bacteroidota</taxon>
        <taxon>Cytophagia</taxon>
        <taxon>Cytophagales</taxon>
        <taxon>Hymenobacteraceae</taxon>
        <taxon>Hymenobacter</taxon>
    </lineage>
</organism>
<dbReference type="GO" id="GO:0052908">
    <property type="term" value="F:16S rRNA (adenine(1518)-N(6)/adenine(1519)-N(6))-dimethyltransferase activity"/>
    <property type="evidence" value="ECO:0007669"/>
    <property type="project" value="UniProtKB-EC"/>
</dbReference>
<protein>
    <recommendedName>
        <fullName evidence="1">Ribosomal RNA small subunit methyltransferase A</fullName>
        <ecNumber evidence="1">2.1.1.182</ecNumber>
    </recommendedName>
    <alternativeName>
        <fullName evidence="1">16S rRNA (adenine(1518)-N(6)/adenine(1519)-N(6))-dimethyltransferase</fullName>
    </alternativeName>
    <alternativeName>
        <fullName evidence="1">16S rRNA dimethyladenosine transferase</fullName>
    </alternativeName>
    <alternativeName>
        <fullName evidence="1">16S rRNA dimethylase</fullName>
    </alternativeName>
    <alternativeName>
        <fullName evidence="1">S-adenosylmethionine-6-N', N'-adenosyl(rRNA) dimethyltransferase</fullName>
    </alternativeName>
</protein>
<reference evidence="2 3" key="1">
    <citation type="submission" date="2019-09" db="EMBL/GenBank/DDBJ databases">
        <title>Genome sequence of Hymenobacter sp. M3.</title>
        <authorList>
            <person name="Srinivasan S."/>
        </authorList>
    </citation>
    <scope>NUCLEOTIDE SEQUENCE [LARGE SCALE GENOMIC DNA]</scope>
    <source>
        <strain evidence="2 3">M3</strain>
    </source>
</reference>
<dbReference type="PROSITE" id="PS51689">
    <property type="entry name" value="SAM_RNA_A_N6_MT"/>
    <property type="match status" value="1"/>
</dbReference>
<dbReference type="PANTHER" id="PTHR11727">
    <property type="entry name" value="DIMETHYLADENOSINE TRANSFERASE"/>
    <property type="match status" value="1"/>
</dbReference>
<dbReference type="Gene3D" id="1.10.8.100">
    <property type="entry name" value="Ribosomal RNA adenine dimethylase-like, domain 2"/>
    <property type="match status" value="1"/>
</dbReference>
<dbReference type="InterPro" id="IPR011530">
    <property type="entry name" value="rRNA_adenine_dimethylase"/>
</dbReference>
<evidence type="ECO:0000313" key="3">
    <source>
        <dbReference type="Proteomes" id="UP000326380"/>
    </source>
</evidence>
<evidence type="ECO:0000256" key="1">
    <source>
        <dbReference type="HAMAP-Rule" id="MF_00607"/>
    </source>
</evidence>
<keyword evidence="1" id="KW-0694">RNA-binding</keyword>
<evidence type="ECO:0000313" key="2">
    <source>
        <dbReference type="EMBL" id="KAA9339581.1"/>
    </source>
</evidence>
<dbReference type="Proteomes" id="UP000326380">
    <property type="component" value="Unassembled WGS sequence"/>
</dbReference>
<keyword evidence="1 2" id="KW-0808">Transferase</keyword>
<gene>
    <name evidence="1 2" type="primary">rsmA</name>
    <name evidence="1" type="synonym">ksgA</name>
    <name evidence="2" type="ORF">F0P96_02915</name>
</gene>
<dbReference type="GO" id="GO:0005829">
    <property type="term" value="C:cytosol"/>
    <property type="evidence" value="ECO:0007669"/>
    <property type="project" value="TreeGrafter"/>
</dbReference>
<accession>A0A7L4ZTH4</accession>
<dbReference type="SUPFAM" id="SSF53335">
    <property type="entry name" value="S-adenosyl-L-methionine-dependent methyltransferases"/>
    <property type="match status" value="1"/>
</dbReference>
<keyword evidence="1" id="KW-0698">rRNA processing</keyword>
<dbReference type="EC" id="2.1.1.182" evidence="1"/>
<keyword evidence="1 2" id="KW-0489">Methyltransferase</keyword>
<keyword evidence="1" id="KW-0963">Cytoplasm</keyword>
<dbReference type="HAMAP" id="MF_00607">
    <property type="entry name" value="16SrRNA_methyltr_A"/>
    <property type="match status" value="1"/>
</dbReference>
<comment type="subcellular location">
    <subcellularLocation>
        <location evidence="1">Cytoplasm</location>
    </subcellularLocation>
</comment>
<feature type="binding site" evidence="1">
    <location>
        <position position="148"/>
    </location>
    <ligand>
        <name>S-adenosyl-L-methionine</name>
        <dbReference type="ChEBI" id="CHEBI:59789"/>
    </ligand>
</feature>
<dbReference type="CDD" id="cd02440">
    <property type="entry name" value="AdoMet_MTases"/>
    <property type="match status" value="1"/>
</dbReference>
<dbReference type="NCBIfam" id="TIGR00755">
    <property type="entry name" value="ksgA"/>
    <property type="match status" value="1"/>
</dbReference>
<keyword evidence="1" id="KW-0949">S-adenosyl-L-methionine</keyword>
<dbReference type="AlphaFoldDB" id="A0A7L4ZTH4"/>
<comment type="catalytic activity">
    <reaction evidence="1">
        <text>adenosine(1518)/adenosine(1519) in 16S rRNA + 4 S-adenosyl-L-methionine = N(6)-dimethyladenosine(1518)/N(6)-dimethyladenosine(1519) in 16S rRNA + 4 S-adenosyl-L-homocysteine + 4 H(+)</text>
        <dbReference type="Rhea" id="RHEA:19609"/>
        <dbReference type="Rhea" id="RHEA-COMP:10232"/>
        <dbReference type="Rhea" id="RHEA-COMP:10233"/>
        <dbReference type="ChEBI" id="CHEBI:15378"/>
        <dbReference type="ChEBI" id="CHEBI:57856"/>
        <dbReference type="ChEBI" id="CHEBI:59789"/>
        <dbReference type="ChEBI" id="CHEBI:74411"/>
        <dbReference type="ChEBI" id="CHEBI:74493"/>
        <dbReference type="EC" id="2.1.1.182"/>
    </reaction>
</comment>
<dbReference type="InterPro" id="IPR001737">
    <property type="entry name" value="KsgA/Erm"/>
</dbReference>
<dbReference type="EMBL" id="VTWU01000001">
    <property type="protein sequence ID" value="KAA9339581.1"/>
    <property type="molecule type" value="Genomic_DNA"/>
</dbReference>
<dbReference type="InterPro" id="IPR029063">
    <property type="entry name" value="SAM-dependent_MTases_sf"/>
</dbReference>
<comment type="function">
    <text evidence="1">Specifically dimethylates two adjacent adenosines (A1518 and A1519) in the loop of a conserved hairpin near the 3'-end of 16S rRNA in the 30S particle. May play a critical role in biogenesis of 30S subunits.</text>
</comment>
<dbReference type="GO" id="GO:0003723">
    <property type="term" value="F:RNA binding"/>
    <property type="evidence" value="ECO:0007669"/>
    <property type="project" value="UniProtKB-UniRule"/>
</dbReference>
<dbReference type="Gene3D" id="3.40.50.150">
    <property type="entry name" value="Vaccinia Virus protein VP39"/>
    <property type="match status" value="1"/>
</dbReference>
<keyword evidence="3" id="KW-1185">Reference proteome</keyword>
<feature type="binding site" evidence="1">
    <location>
        <position position="128"/>
    </location>
    <ligand>
        <name>S-adenosyl-L-methionine</name>
        <dbReference type="ChEBI" id="CHEBI:59789"/>
    </ligand>
</feature>
<dbReference type="SMART" id="SM00650">
    <property type="entry name" value="rADc"/>
    <property type="match status" value="1"/>
</dbReference>
<proteinExistence type="inferred from homology"/>
<comment type="similarity">
    <text evidence="1">Belongs to the class I-like SAM-binding methyltransferase superfamily. rRNA adenine N(6)-methyltransferase family. RsmA subfamily.</text>
</comment>
<dbReference type="InterPro" id="IPR020598">
    <property type="entry name" value="rRNA_Ade_methylase_Trfase_N"/>
</dbReference>
<feature type="binding site" evidence="1">
    <location>
        <position position="104"/>
    </location>
    <ligand>
        <name>S-adenosyl-L-methionine</name>
        <dbReference type="ChEBI" id="CHEBI:59789"/>
    </ligand>
</feature>
<dbReference type="PANTHER" id="PTHR11727:SF7">
    <property type="entry name" value="DIMETHYLADENOSINE TRANSFERASE-RELATED"/>
    <property type="match status" value="1"/>
</dbReference>